<sequence>MDASIQELKEREAEGKKDYVLLDVREDYEREEFNIGGIHIPLGNLMASFDKLAAHKNSEMIVYCRSGKRSAMAQELLRQSGFTNVRNLEGGMLAWLAE</sequence>
<reference evidence="2" key="1">
    <citation type="submission" date="2020-08" db="EMBL/GenBank/DDBJ databases">
        <title>Lewinella bacteria from marine environments.</title>
        <authorList>
            <person name="Zhong Y."/>
        </authorList>
    </citation>
    <scope>NUCLEOTIDE SEQUENCE</scope>
    <source>
        <strain evidence="2">KCTC 42187</strain>
    </source>
</reference>
<evidence type="ECO:0000313" key="2">
    <source>
        <dbReference type="EMBL" id="MBC6994821.1"/>
    </source>
</evidence>
<accession>A0A923PLB7</accession>
<dbReference type="Pfam" id="PF00581">
    <property type="entry name" value="Rhodanese"/>
    <property type="match status" value="1"/>
</dbReference>
<dbReference type="SUPFAM" id="SSF52821">
    <property type="entry name" value="Rhodanese/Cell cycle control phosphatase"/>
    <property type="match status" value="1"/>
</dbReference>
<dbReference type="Proteomes" id="UP000650081">
    <property type="component" value="Unassembled WGS sequence"/>
</dbReference>
<dbReference type="RefSeq" id="WP_187466891.1">
    <property type="nucleotide sequence ID" value="NZ_JACSIT010000104.1"/>
</dbReference>
<dbReference type="InterPro" id="IPR001763">
    <property type="entry name" value="Rhodanese-like_dom"/>
</dbReference>
<organism evidence="2 3">
    <name type="scientific">Neolewinella lacunae</name>
    <dbReference type="NCBI Taxonomy" id="1517758"/>
    <lineage>
        <taxon>Bacteria</taxon>
        <taxon>Pseudomonadati</taxon>
        <taxon>Bacteroidota</taxon>
        <taxon>Saprospiria</taxon>
        <taxon>Saprospirales</taxon>
        <taxon>Lewinellaceae</taxon>
        <taxon>Neolewinella</taxon>
    </lineage>
</organism>
<comment type="caution">
    <text evidence="2">The sequence shown here is derived from an EMBL/GenBank/DDBJ whole genome shotgun (WGS) entry which is preliminary data.</text>
</comment>
<evidence type="ECO:0000259" key="1">
    <source>
        <dbReference type="PROSITE" id="PS50206"/>
    </source>
</evidence>
<dbReference type="GO" id="GO:0004792">
    <property type="term" value="F:thiosulfate-cyanide sulfurtransferase activity"/>
    <property type="evidence" value="ECO:0007669"/>
    <property type="project" value="TreeGrafter"/>
</dbReference>
<feature type="domain" description="Rhodanese" evidence="1">
    <location>
        <begin position="15"/>
        <end position="97"/>
    </location>
</feature>
<dbReference type="PANTHER" id="PTHR44086:SF10">
    <property type="entry name" value="THIOSULFATE SULFURTRANSFERASE_RHODANESE-LIKE DOMAIN-CONTAINING PROTEIN 3"/>
    <property type="match status" value="1"/>
</dbReference>
<dbReference type="EMBL" id="JACSIT010000104">
    <property type="protein sequence ID" value="MBC6994821.1"/>
    <property type="molecule type" value="Genomic_DNA"/>
</dbReference>
<dbReference type="CDD" id="cd00158">
    <property type="entry name" value="RHOD"/>
    <property type="match status" value="1"/>
</dbReference>
<dbReference type="SMART" id="SM00450">
    <property type="entry name" value="RHOD"/>
    <property type="match status" value="1"/>
</dbReference>
<evidence type="ECO:0000313" key="3">
    <source>
        <dbReference type="Proteomes" id="UP000650081"/>
    </source>
</evidence>
<name>A0A923PLB7_9BACT</name>
<keyword evidence="3" id="KW-1185">Reference proteome</keyword>
<proteinExistence type="predicted"/>
<dbReference type="Gene3D" id="3.40.250.10">
    <property type="entry name" value="Rhodanese-like domain"/>
    <property type="match status" value="1"/>
</dbReference>
<dbReference type="AlphaFoldDB" id="A0A923PLB7"/>
<dbReference type="PANTHER" id="PTHR44086">
    <property type="entry name" value="THIOSULFATE SULFURTRANSFERASE RDL2, MITOCHONDRIAL-RELATED"/>
    <property type="match status" value="1"/>
</dbReference>
<protein>
    <submittedName>
        <fullName evidence="2">Rhodanese-like domain-containing protein</fullName>
    </submittedName>
</protein>
<dbReference type="InterPro" id="IPR036873">
    <property type="entry name" value="Rhodanese-like_dom_sf"/>
</dbReference>
<gene>
    <name evidence="2" type="ORF">H9S92_11640</name>
</gene>
<dbReference type="PROSITE" id="PS50206">
    <property type="entry name" value="RHODANESE_3"/>
    <property type="match status" value="1"/>
</dbReference>